<organism evidence="1">
    <name type="scientific">bioreactor metagenome</name>
    <dbReference type="NCBI Taxonomy" id="1076179"/>
    <lineage>
        <taxon>unclassified sequences</taxon>
        <taxon>metagenomes</taxon>
        <taxon>ecological metagenomes</taxon>
    </lineage>
</organism>
<gene>
    <name evidence="1" type="ORF">SDC9_195890</name>
</gene>
<reference evidence="1" key="1">
    <citation type="submission" date="2019-08" db="EMBL/GenBank/DDBJ databases">
        <authorList>
            <person name="Kucharzyk K."/>
            <person name="Murdoch R.W."/>
            <person name="Higgins S."/>
            <person name="Loffler F."/>
        </authorList>
    </citation>
    <scope>NUCLEOTIDE SEQUENCE</scope>
</reference>
<comment type="caution">
    <text evidence="1">The sequence shown here is derived from an EMBL/GenBank/DDBJ whole genome shotgun (WGS) entry which is preliminary data.</text>
</comment>
<sequence length="176" mass="18904">MSCASSPPEGPDAPFCVESPSTPAITAPGPFTGSPAEWRVSGLNSKCWSRTESSCGIWTNWMRCWLLAFRPSSWVTSARKSPGWLMSSPIPPKSARWQPNTCFGAASRTSHFAAMAALKAIRPPGRDCARSTLASGFALRVFEFTPTFSNQSQPGIGAGNAERWRNGCAGWTSRSA</sequence>
<accession>A0A645ILT6</accession>
<dbReference type="AlphaFoldDB" id="A0A645ILT6"/>
<name>A0A645ILT6_9ZZZZ</name>
<evidence type="ECO:0000313" key="1">
    <source>
        <dbReference type="EMBL" id="MPN48283.1"/>
    </source>
</evidence>
<protein>
    <submittedName>
        <fullName evidence="1">Uncharacterized protein</fullName>
    </submittedName>
</protein>
<proteinExistence type="predicted"/>
<dbReference type="EMBL" id="VSSQ01110451">
    <property type="protein sequence ID" value="MPN48283.1"/>
    <property type="molecule type" value="Genomic_DNA"/>
</dbReference>